<feature type="region of interest" description="Disordered" evidence="4">
    <location>
        <begin position="1"/>
        <end position="21"/>
    </location>
</feature>
<dbReference type="PANTHER" id="PTHR15837:SF0">
    <property type="entry name" value="RAN GUANINE NUCLEOTIDE RELEASE FACTOR"/>
    <property type="match status" value="1"/>
</dbReference>
<dbReference type="GO" id="GO:0005634">
    <property type="term" value="C:nucleus"/>
    <property type="evidence" value="ECO:0007669"/>
    <property type="project" value="TreeGrafter"/>
</dbReference>
<evidence type="ECO:0000313" key="5">
    <source>
        <dbReference type="EMBL" id="KAK9675873.1"/>
    </source>
</evidence>
<comment type="similarity">
    <text evidence="1">Belongs to the MOG1 family.</text>
</comment>
<dbReference type="InterPro" id="IPR007681">
    <property type="entry name" value="Mog1"/>
</dbReference>
<dbReference type="GO" id="GO:0031267">
    <property type="term" value="F:small GTPase binding"/>
    <property type="evidence" value="ECO:0007669"/>
    <property type="project" value="TreeGrafter"/>
</dbReference>
<evidence type="ECO:0000313" key="6">
    <source>
        <dbReference type="Proteomes" id="UP001443914"/>
    </source>
</evidence>
<name>A0AAW1HI08_SAPOF</name>
<comment type="caution">
    <text evidence="5">The sequence shown here is derived from an EMBL/GenBank/DDBJ whole genome shotgun (WGS) entry which is preliminary data.</text>
</comment>
<accession>A0AAW1HI08</accession>
<gene>
    <name evidence="5" type="ORF">RND81_11G037500</name>
</gene>
<dbReference type="InterPro" id="IPR016123">
    <property type="entry name" value="Mog1/PsbP_a/b/a-sand"/>
</dbReference>
<dbReference type="GO" id="GO:0006606">
    <property type="term" value="P:protein import into nucleus"/>
    <property type="evidence" value="ECO:0007669"/>
    <property type="project" value="TreeGrafter"/>
</dbReference>
<organism evidence="5 6">
    <name type="scientific">Saponaria officinalis</name>
    <name type="common">Common soapwort</name>
    <name type="synonym">Lychnis saponaria</name>
    <dbReference type="NCBI Taxonomy" id="3572"/>
    <lineage>
        <taxon>Eukaryota</taxon>
        <taxon>Viridiplantae</taxon>
        <taxon>Streptophyta</taxon>
        <taxon>Embryophyta</taxon>
        <taxon>Tracheophyta</taxon>
        <taxon>Spermatophyta</taxon>
        <taxon>Magnoliopsida</taxon>
        <taxon>eudicotyledons</taxon>
        <taxon>Gunneridae</taxon>
        <taxon>Pentapetalae</taxon>
        <taxon>Caryophyllales</taxon>
        <taxon>Caryophyllaceae</taxon>
        <taxon>Caryophylleae</taxon>
        <taxon>Saponaria</taxon>
    </lineage>
</organism>
<dbReference type="PANTHER" id="PTHR15837">
    <property type="entry name" value="RAN GUANINE NUCLEOTIDE RELEASE FACTOR"/>
    <property type="match status" value="1"/>
</dbReference>
<dbReference type="Pfam" id="PF04603">
    <property type="entry name" value="Mog1"/>
    <property type="match status" value="1"/>
</dbReference>
<dbReference type="AlphaFoldDB" id="A0AAW1HI08"/>
<keyword evidence="6" id="KW-1185">Reference proteome</keyword>
<keyword evidence="3" id="KW-0653">Protein transport</keyword>
<dbReference type="GO" id="GO:0005085">
    <property type="term" value="F:guanyl-nucleotide exchange factor activity"/>
    <property type="evidence" value="ECO:0007669"/>
    <property type="project" value="TreeGrafter"/>
</dbReference>
<evidence type="ECO:0008006" key="7">
    <source>
        <dbReference type="Google" id="ProtNLM"/>
    </source>
</evidence>
<dbReference type="Gene3D" id="3.40.1000.10">
    <property type="entry name" value="Mog1/PsbP, alpha/beta/alpha sandwich"/>
    <property type="match status" value="1"/>
</dbReference>
<evidence type="ECO:0000256" key="1">
    <source>
        <dbReference type="ARBA" id="ARBA00010307"/>
    </source>
</evidence>
<feature type="compositionally biased region" description="Low complexity" evidence="4">
    <location>
        <begin position="1"/>
        <end position="17"/>
    </location>
</feature>
<evidence type="ECO:0000256" key="3">
    <source>
        <dbReference type="ARBA" id="ARBA00022927"/>
    </source>
</evidence>
<protein>
    <recommendedName>
        <fullName evidence="7">Ran guanine nucleotide release factor</fullName>
    </recommendedName>
</protein>
<dbReference type="SUPFAM" id="SSF55724">
    <property type="entry name" value="Mog1p/PsbP-like"/>
    <property type="match status" value="1"/>
</dbReference>
<dbReference type="Proteomes" id="UP001443914">
    <property type="component" value="Unassembled WGS sequence"/>
</dbReference>
<reference evidence="5" key="1">
    <citation type="submission" date="2024-03" db="EMBL/GenBank/DDBJ databases">
        <title>WGS assembly of Saponaria officinalis var. Norfolk2.</title>
        <authorList>
            <person name="Jenkins J."/>
            <person name="Shu S."/>
            <person name="Grimwood J."/>
            <person name="Barry K."/>
            <person name="Goodstein D."/>
            <person name="Schmutz J."/>
            <person name="Leebens-Mack J."/>
            <person name="Osbourn A."/>
        </authorList>
    </citation>
    <scope>NUCLEOTIDE SEQUENCE [LARGE SCALE GENOMIC DNA]</scope>
    <source>
        <strain evidence="5">JIC</strain>
    </source>
</reference>
<evidence type="ECO:0000256" key="4">
    <source>
        <dbReference type="SAM" id="MobiDB-lite"/>
    </source>
</evidence>
<proteinExistence type="inferred from homology"/>
<dbReference type="EMBL" id="JBDFQZ010000011">
    <property type="protein sequence ID" value="KAK9675873.1"/>
    <property type="molecule type" value="Genomic_DNA"/>
</dbReference>
<evidence type="ECO:0000256" key="2">
    <source>
        <dbReference type="ARBA" id="ARBA00022448"/>
    </source>
</evidence>
<sequence>MLSDSSSTDSSSTSDSSNSHDYYNQSRIDFNQWCFRNFEDDRLIDRMLEDTLMFHATQIIQQSISTRTSRSQNRQLNHQFSDDRPLFGGAISMTFPLRFQDVSDVRQVPDYQEAFADSIRDESIIVELLDFEHDVADDASAVWFLQDLAREQNAESGMVIGQSEVLQAPDLCYLSTPVVVTSATGQMVISKGSEDREARNTVKVYLANLRLKEVGTDVLITAYEPININRLSENAGRVDSRAISPEPSGCTSIAEVFKLCVSSFKVNDWRLFQA</sequence>
<keyword evidence="2" id="KW-0813">Transport</keyword>